<evidence type="ECO:0000313" key="5">
    <source>
        <dbReference type="Proteomes" id="UP000030001"/>
    </source>
</evidence>
<evidence type="ECO:0000256" key="2">
    <source>
        <dbReference type="ARBA" id="ARBA00023295"/>
    </source>
</evidence>
<sequence length="611" mass="70596">MGQIHYNAWQLEFKRPFGALQAGNNVQFSVKVDCQSVTQVAVGVTKLDENTVFYPLTQDENEPGRYTGEIKITTSGLYHYYFRVRRENDTALYLGHLHGGTGKETTDISKVEPFQLTCYDRQVPRPEWYRNAVFYQIFPDRFANGNPHGEIDGKKPNTFLYATTADRPMYIYDENHKIARWDFYGGNLRGIIAKLPYLKRLGVTALYLNPIFEASSNHRYDTNDYLKIDPMLGTEEDFKTLITMLHENDMHLILDGVFNHVGKNSRYFNAGHLYGEQTGAANDKNSSYYEWFNFKHYPDQYDCWWGVDDLPTVNKDNPSYQQFIYGERGSVLTKWNDLGIDGWRLDVADELPDDFLRAIRRNLDRYDDRILIGEVWEDASNKISYGHRRPYVSGDNLYGTMNYPLRQWVINFLQGHGELVKVGEDLLTLVENYPRNFLLDCLNNLGTHDTERILTVLNQSVPMVKIAFALLFNLPGIPCVYYGDEAGVEGGKDPDNRRYFPWGRENTELQKTVHYWSDIRQECEALKEGQTGVMVAGNEVLGLIRYTSDRATLLLVNRENQYALVRERQFMHVPASLQQAIEKRVAGLRMAPFTTRFTELNVISVMADEDS</sequence>
<dbReference type="Gene3D" id="3.20.20.80">
    <property type="entry name" value="Glycosidases"/>
    <property type="match status" value="1"/>
</dbReference>
<accession>A0A099YFR3</accession>
<name>A0A099YFR3_LIMMU</name>
<dbReference type="InterPro" id="IPR045857">
    <property type="entry name" value="O16G_dom_2"/>
</dbReference>
<dbReference type="GO" id="GO:0016798">
    <property type="term" value="F:hydrolase activity, acting on glycosyl bonds"/>
    <property type="evidence" value="ECO:0007669"/>
    <property type="project" value="UniProtKB-KW"/>
</dbReference>
<dbReference type="Proteomes" id="UP000030001">
    <property type="component" value="Unassembled WGS sequence"/>
</dbReference>
<evidence type="ECO:0000259" key="3">
    <source>
        <dbReference type="SMART" id="SM00642"/>
    </source>
</evidence>
<dbReference type="SMART" id="SM00642">
    <property type="entry name" value="Aamy"/>
    <property type="match status" value="1"/>
</dbReference>
<keyword evidence="2" id="KW-0326">Glycosidase</keyword>
<evidence type="ECO:0000256" key="1">
    <source>
        <dbReference type="ARBA" id="ARBA00022801"/>
    </source>
</evidence>
<evidence type="ECO:0000313" key="4">
    <source>
        <dbReference type="EMBL" id="KGL67400.1"/>
    </source>
</evidence>
<gene>
    <name evidence="4" type="ORF">LX03_01875</name>
</gene>
<dbReference type="PANTHER" id="PTHR10357">
    <property type="entry name" value="ALPHA-AMYLASE FAMILY MEMBER"/>
    <property type="match status" value="1"/>
</dbReference>
<dbReference type="Gene3D" id="3.90.400.10">
    <property type="entry name" value="Oligo-1,6-glucosidase, Domain 2"/>
    <property type="match status" value="1"/>
</dbReference>
<dbReference type="Gene3D" id="2.60.40.10">
    <property type="entry name" value="Immunoglobulins"/>
    <property type="match status" value="1"/>
</dbReference>
<protein>
    <submittedName>
        <fullName evidence="4">Amylopullulanase</fullName>
    </submittedName>
</protein>
<dbReference type="InterPro" id="IPR013783">
    <property type="entry name" value="Ig-like_fold"/>
</dbReference>
<dbReference type="SUPFAM" id="SSF51445">
    <property type="entry name" value="(Trans)glycosidases"/>
    <property type="match status" value="1"/>
</dbReference>
<dbReference type="EMBL" id="JROC01000023">
    <property type="protein sequence ID" value="KGL67400.1"/>
    <property type="molecule type" value="Genomic_DNA"/>
</dbReference>
<reference evidence="4 5" key="1">
    <citation type="submission" date="2014-09" db="EMBL/GenBank/DDBJ databases">
        <title>Lactobacillus mucosae CRL573 Genome Sequencing.</title>
        <authorList>
            <person name="Bleckwedel J."/>
            <person name="Teran L.C."/>
            <person name="Bonacina J."/>
            <person name="Saavedra L."/>
            <person name="Mozzi F.B."/>
            <person name="Raya R.R."/>
        </authorList>
    </citation>
    <scope>NUCLEOTIDE SEQUENCE [LARGE SCALE GENOMIC DNA]</scope>
    <source>
        <strain evidence="4 5">CRL573</strain>
    </source>
</reference>
<dbReference type="InterPro" id="IPR017853">
    <property type="entry name" value="GH"/>
</dbReference>
<dbReference type="Pfam" id="PF00128">
    <property type="entry name" value="Alpha-amylase"/>
    <property type="match status" value="1"/>
</dbReference>
<feature type="domain" description="Glycosyl hydrolase family 13 catalytic" evidence="3">
    <location>
        <begin position="136"/>
        <end position="520"/>
    </location>
</feature>
<dbReference type="PANTHER" id="PTHR10357:SF210">
    <property type="entry name" value="MALTODEXTRIN GLUCOSIDASE"/>
    <property type="match status" value="1"/>
</dbReference>
<organism evidence="4 5">
    <name type="scientific">Limosilactobacillus mucosae</name>
    <name type="common">Lactobacillus mucosae</name>
    <dbReference type="NCBI Taxonomy" id="97478"/>
    <lineage>
        <taxon>Bacteria</taxon>
        <taxon>Bacillati</taxon>
        <taxon>Bacillota</taxon>
        <taxon>Bacilli</taxon>
        <taxon>Lactobacillales</taxon>
        <taxon>Lactobacillaceae</taxon>
        <taxon>Limosilactobacillus</taxon>
    </lineage>
</organism>
<dbReference type="GO" id="GO:0005975">
    <property type="term" value="P:carbohydrate metabolic process"/>
    <property type="evidence" value="ECO:0007669"/>
    <property type="project" value="InterPro"/>
</dbReference>
<keyword evidence="1" id="KW-0378">Hydrolase</keyword>
<dbReference type="AlphaFoldDB" id="A0A099YFR3"/>
<dbReference type="InterPro" id="IPR006047">
    <property type="entry name" value="GH13_cat_dom"/>
</dbReference>
<dbReference type="CDD" id="cd11338">
    <property type="entry name" value="AmyAc_CMD"/>
    <property type="match status" value="1"/>
</dbReference>
<proteinExistence type="predicted"/>
<comment type="caution">
    <text evidence="4">The sequence shown here is derived from an EMBL/GenBank/DDBJ whole genome shotgun (WGS) entry which is preliminary data.</text>
</comment>